<comment type="caution">
    <text evidence="1">The sequence shown here is derived from an EMBL/GenBank/DDBJ whole genome shotgun (WGS) entry which is preliminary data.</text>
</comment>
<evidence type="ECO:0000313" key="2">
    <source>
        <dbReference type="Proteomes" id="UP000701801"/>
    </source>
</evidence>
<dbReference type="EMBL" id="CAJVRM010000294">
    <property type="protein sequence ID" value="CAG8979031.1"/>
    <property type="molecule type" value="Genomic_DNA"/>
</dbReference>
<reference evidence="1" key="1">
    <citation type="submission" date="2021-07" db="EMBL/GenBank/DDBJ databases">
        <authorList>
            <person name="Durling M."/>
        </authorList>
    </citation>
    <scope>NUCLEOTIDE SEQUENCE</scope>
</reference>
<keyword evidence="2" id="KW-1185">Reference proteome</keyword>
<name>A0A9N9LUW1_9HELO</name>
<sequence length="230" mass="26958">MALPQYNPDHLRALYQSANQDFENILKLLWRVNERDFGTDVARSIDRIESQKARFQRSIEGPLTLRSLEKITHFEILRKALVPTIIDRCKIQNSSMFDDHRQKNFENIKASRSSIGTFFPWIEYVYLGDIISKLDAIRFEIKGPEVMDAVKAIQSLIEIFKKGRKVLESLDQRLEDSMRGVNSFRKKLWAKLESEVQENTVVRRMQEDRGSAERSRLGLGDTLKWLQELR</sequence>
<protein>
    <submittedName>
        <fullName evidence="1">Uncharacterized protein</fullName>
    </submittedName>
</protein>
<dbReference type="OrthoDB" id="10350357at2759"/>
<organism evidence="1 2">
    <name type="scientific">Hymenoscyphus albidus</name>
    <dbReference type="NCBI Taxonomy" id="595503"/>
    <lineage>
        <taxon>Eukaryota</taxon>
        <taxon>Fungi</taxon>
        <taxon>Dikarya</taxon>
        <taxon>Ascomycota</taxon>
        <taxon>Pezizomycotina</taxon>
        <taxon>Leotiomycetes</taxon>
        <taxon>Helotiales</taxon>
        <taxon>Helotiaceae</taxon>
        <taxon>Hymenoscyphus</taxon>
    </lineage>
</organism>
<evidence type="ECO:0000313" key="1">
    <source>
        <dbReference type="EMBL" id="CAG8979031.1"/>
    </source>
</evidence>
<dbReference type="Proteomes" id="UP000701801">
    <property type="component" value="Unassembled WGS sequence"/>
</dbReference>
<proteinExistence type="predicted"/>
<dbReference type="AlphaFoldDB" id="A0A9N9LUW1"/>
<gene>
    <name evidence="1" type="ORF">HYALB_00011601</name>
</gene>
<accession>A0A9N9LUW1</accession>